<reference evidence="2 3" key="1">
    <citation type="submission" date="2019-05" db="EMBL/GenBank/DDBJ databases">
        <title>Comparative genomics and metabolomics analyses of clavulanic acid producing Streptomyces species provides insight into specialized metabolism and evolution of beta-lactam biosynthetic gene clusters.</title>
        <authorList>
            <person name="Moore M.A."/>
            <person name="Cruz-Morales P."/>
            <person name="Barona Gomez F."/>
            <person name="Kapil T."/>
        </authorList>
    </citation>
    <scope>NUCLEOTIDE SEQUENCE [LARGE SCALE GENOMIC DNA]</scope>
    <source>
        <strain evidence="2 3">NRRL 5741</strain>
    </source>
</reference>
<comment type="caution">
    <text evidence="2">The sequence shown here is derived from an EMBL/GenBank/DDBJ whole genome shotgun (WGS) entry which is preliminary data.</text>
</comment>
<evidence type="ECO:0000313" key="2">
    <source>
        <dbReference type="EMBL" id="MQT00525.1"/>
    </source>
</evidence>
<organism evidence="2 3">
    <name type="scientific">Streptomyces jumonjinensis</name>
    <dbReference type="NCBI Taxonomy" id="1945"/>
    <lineage>
        <taxon>Bacteria</taxon>
        <taxon>Bacillati</taxon>
        <taxon>Actinomycetota</taxon>
        <taxon>Actinomycetes</taxon>
        <taxon>Kitasatosporales</taxon>
        <taxon>Streptomycetaceae</taxon>
        <taxon>Streptomyces</taxon>
    </lineage>
</organism>
<keyword evidence="3" id="KW-1185">Reference proteome</keyword>
<sequence>MFKGEIRGELGEVRERKARTPGHIPYGTEATRPRPGPAMGPDPCPEAAADIPQGCLQSRAELLPDGRVRIEPGRPTRRPGTRDIWPDMVMVPRLMTTALTVLERVAAEGRDG</sequence>
<proteinExistence type="predicted"/>
<dbReference type="RefSeq" id="WP_153522085.1">
    <property type="nucleotide sequence ID" value="NZ_VCLA01000080.1"/>
</dbReference>
<dbReference type="EMBL" id="VCLA01000080">
    <property type="protein sequence ID" value="MQT00525.1"/>
    <property type="molecule type" value="Genomic_DNA"/>
</dbReference>
<protein>
    <submittedName>
        <fullName evidence="2">Uncharacterized protein</fullName>
    </submittedName>
</protein>
<evidence type="ECO:0000256" key="1">
    <source>
        <dbReference type="SAM" id="MobiDB-lite"/>
    </source>
</evidence>
<evidence type="ECO:0000313" key="3">
    <source>
        <dbReference type="Proteomes" id="UP000419138"/>
    </source>
</evidence>
<feature type="compositionally biased region" description="Basic and acidic residues" evidence="1">
    <location>
        <begin position="1"/>
        <end position="15"/>
    </location>
</feature>
<dbReference type="Proteomes" id="UP000419138">
    <property type="component" value="Unassembled WGS sequence"/>
</dbReference>
<feature type="compositionally biased region" description="Pro residues" evidence="1">
    <location>
        <begin position="34"/>
        <end position="44"/>
    </location>
</feature>
<dbReference type="AlphaFoldDB" id="A0A646KE62"/>
<name>A0A646KE62_STRJU</name>
<feature type="region of interest" description="Disordered" evidence="1">
    <location>
        <begin position="1"/>
        <end position="48"/>
    </location>
</feature>
<accession>A0A646KE62</accession>
<gene>
    <name evidence="2" type="ORF">FF041_09880</name>
</gene>